<feature type="transmembrane region" description="Helical" evidence="1">
    <location>
        <begin position="173"/>
        <end position="197"/>
    </location>
</feature>
<accession>A0A1W1E1U2</accession>
<gene>
    <name evidence="2" type="ORF">MNB_SUP05-SYMBIONT-4-806</name>
    <name evidence="3" type="ORF">MNB_SUP05-SYMBIONT-5-1312</name>
</gene>
<proteinExistence type="predicted"/>
<feature type="transmembrane region" description="Helical" evidence="1">
    <location>
        <begin position="133"/>
        <end position="152"/>
    </location>
</feature>
<dbReference type="EMBL" id="FPHZ01000103">
    <property type="protein sequence ID" value="SFV87899.1"/>
    <property type="molecule type" value="Genomic_DNA"/>
</dbReference>
<evidence type="ECO:0000256" key="1">
    <source>
        <dbReference type="SAM" id="Phobius"/>
    </source>
</evidence>
<sequence length="228" mass="25286">MNQLPINKILIAGFAFAMTHWKKILEISIIPLVLSLPIFSILPELFVLMKQIFSAKEAIPSELIAPDNANLYLALFLYANISLSISLYRLVASNGQSAGFKPILEAKVIIRFAGMIFLVGMVTRIPFALTNLPILQFAMSFLIVPITLNFVNIAIGAPSKYRWGLSFSTHMNLFFLQVIVPLLVVLLFTSLSNLIGLGAGAEWIARVLMFYWGAITLVLCHQLITTSK</sequence>
<feature type="transmembrane region" description="Helical" evidence="1">
    <location>
        <begin position="27"/>
        <end position="49"/>
    </location>
</feature>
<keyword evidence="1" id="KW-0812">Transmembrane</keyword>
<organism evidence="3">
    <name type="scientific">hydrothermal vent metagenome</name>
    <dbReference type="NCBI Taxonomy" id="652676"/>
    <lineage>
        <taxon>unclassified sequences</taxon>
        <taxon>metagenomes</taxon>
        <taxon>ecological metagenomes</taxon>
    </lineage>
</organism>
<keyword evidence="1" id="KW-0472">Membrane</keyword>
<protein>
    <submittedName>
        <fullName evidence="3">Uncharacterized protein</fullName>
    </submittedName>
</protein>
<name>A0A1W1E1U2_9ZZZZ</name>
<feature type="transmembrane region" description="Helical" evidence="1">
    <location>
        <begin position="108"/>
        <end position="127"/>
    </location>
</feature>
<dbReference type="EMBL" id="FPHY01000188">
    <property type="protein sequence ID" value="SFV87314.1"/>
    <property type="molecule type" value="Genomic_DNA"/>
</dbReference>
<feature type="transmembrane region" description="Helical" evidence="1">
    <location>
        <begin position="203"/>
        <end position="224"/>
    </location>
</feature>
<evidence type="ECO:0000313" key="2">
    <source>
        <dbReference type="EMBL" id="SFV87314.1"/>
    </source>
</evidence>
<keyword evidence="1" id="KW-1133">Transmembrane helix</keyword>
<feature type="transmembrane region" description="Helical" evidence="1">
    <location>
        <begin position="69"/>
        <end position="88"/>
    </location>
</feature>
<reference evidence="3" key="1">
    <citation type="submission" date="2016-10" db="EMBL/GenBank/DDBJ databases">
        <authorList>
            <person name="de Groot N.N."/>
        </authorList>
    </citation>
    <scope>NUCLEOTIDE SEQUENCE</scope>
</reference>
<evidence type="ECO:0000313" key="3">
    <source>
        <dbReference type="EMBL" id="SFV87899.1"/>
    </source>
</evidence>
<dbReference type="AlphaFoldDB" id="A0A1W1E1U2"/>